<protein>
    <recommendedName>
        <fullName evidence="7">DUF547 domain-containing protein</fullName>
    </recommendedName>
</protein>
<dbReference type="PANTHER" id="PTHR46248:SF4">
    <property type="entry name" value="OS01G0147800 PROTEIN"/>
    <property type="match status" value="1"/>
</dbReference>
<comment type="caution">
    <text evidence="5">The sequence shown here is derived from an EMBL/GenBank/DDBJ whole genome shotgun (WGS) entry which is preliminary data.</text>
</comment>
<dbReference type="EMBL" id="JAINDJ010000003">
    <property type="protein sequence ID" value="KAG9454699.1"/>
    <property type="molecule type" value="Genomic_DNA"/>
</dbReference>
<sequence length="578" mass="66321">MMFMGFTSPLLRCTLFRDFGCIHVTYRPEFLLTNGTPPAPADMLTTSSFILLFLIFFPPFPLLCSAALTARIRCFRVAELRGVLDMEQEMRRVLRRALHSPQDAYSCRSSLIPIQIRLLLGEVAMIEEEIIRLERKLQELKWCLQEERRQSRFDQPYFLSGLRTRRNALRDFAPSPAFQHGDISRQRLNSSERDPFVASTSEVRRWHSMKLNGYARTETWGNRSVARNEQNGNQKLPNAVKRINDPNKLSEELMKCLITIFLKLNQTAHESSTAALKLAIPCMNSKGFITKTSLPCKPWMSTSEENRSRLDPYGILSDAECITRDVGAYRDFIHFTTNTLDTIAISQCVPEMGKIRVLMHKLCYVDLSPLTYKHKLAFWINIYNASIMHAFLQHGLPSTGDKLLALMNKAAVNVGGIILNSLAIEHFILRHTSNFPNSGKERADERETLLQYTYGLNYPEPDIIFALCRGSRSSPALRVYTAQGVVHELEKAKLEYLEASIGVTCKKTIIVPKLLHWHMQDFADNDESLLEWIYSQLPRTGSLKRLIMECLNSDNKFSITKKIEVMPYESEFRYLLSL</sequence>
<gene>
    <name evidence="5" type="ORF">H6P81_007603</name>
</gene>
<evidence type="ECO:0000259" key="3">
    <source>
        <dbReference type="Pfam" id="PF04784"/>
    </source>
</evidence>
<feature type="transmembrane region" description="Helical" evidence="2">
    <location>
        <begin position="44"/>
        <end position="68"/>
    </location>
</feature>
<proteinExistence type="predicted"/>
<dbReference type="InterPro" id="IPR006869">
    <property type="entry name" value="DUF547"/>
</dbReference>
<keyword evidence="2" id="KW-1133">Transmembrane helix</keyword>
<evidence type="ECO:0000313" key="6">
    <source>
        <dbReference type="Proteomes" id="UP000825729"/>
    </source>
</evidence>
<dbReference type="InterPro" id="IPR025757">
    <property type="entry name" value="MIP1_Leuzipper"/>
</dbReference>
<feature type="domain" description="Ternary complex factor MIP1 leucine-zipper" evidence="4">
    <location>
        <begin position="77"/>
        <end position="146"/>
    </location>
</feature>
<keyword evidence="6" id="KW-1185">Reference proteome</keyword>
<organism evidence="5 6">
    <name type="scientific">Aristolochia fimbriata</name>
    <name type="common">White veined hardy Dutchman's pipe vine</name>
    <dbReference type="NCBI Taxonomy" id="158543"/>
    <lineage>
        <taxon>Eukaryota</taxon>
        <taxon>Viridiplantae</taxon>
        <taxon>Streptophyta</taxon>
        <taxon>Embryophyta</taxon>
        <taxon>Tracheophyta</taxon>
        <taxon>Spermatophyta</taxon>
        <taxon>Magnoliopsida</taxon>
        <taxon>Magnoliidae</taxon>
        <taxon>Piperales</taxon>
        <taxon>Aristolochiaceae</taxon>
        <taxon>Aristolochia</taxon>
    </lineage>
</organism>
<reference evidence="5 6" key="1">
    <citation type="submission" date="2021-07" db="EMBL/GenBank/DDBJ databases">
        <title>The Aristolochia fimbriata genome: insights into angiosperm evolution, floral development and chemical biosynthesis.</title>
        <authorList>
            <person name="Jiao Y."/>
        </authorList>
    </citation>
    <scope>NUCLEOTIDE SEQUENCE [LARGE SCALE GENOMIC DNA]</scope>
    <source>
        <strain evidence="5">IBCAS-2021</strain>
        <tissue evidence="5">Leaf</tissue>
    </source>
</reference>
<dbReference type="PANTHER" id="PTHR46248">
    <property type="entry name" value="EXPRESSED PROTEIN"/>
    <property type="match status" value="1"/>
</dbReference>
<dbReference type="AlphaFoldDB" id="A0AAV7F1V4"/>
<feature type="domain" description="DUF547" evidence="3">
    <location>
        <begin position="369"/>
        <end position="497"/>
    </location>
</feature>
<dbReference type="Pfam" id="PF04784">
    <property type="entry name" value="DUF547"/>
    <property type="match status" value="1"/>
</dbReference>
<accession>A0AAV7F1V4</accession>
<feature type="coiled-coil region" evidence="1">
    <location>
        <begin position="116"/>
        <end position="150"/>
    </location>
</feature>
<evidence type="ECO:0000313" key="5">
    <source>
        <dbReference type="EMBL" id="KAG9454699.1"/>
    </source>
</evidence>
<keyword evidence="1" id="KW-0175">Coiled coil</keyword>
<evidence type="ECO:0000259" key="4">
    <source>
        <dbReference type="Pfam" id="PF14389"/>
    </source>
</evidence>
<keyword evidence="2" id="KW-0812">Transmembrane</keyword>
<dbReference type="Proteomes" id="UP000825729">
    <property type="component" value="Unassembled WGS sequence"/>
</dbReference>
<evidence type="ECO:0000256" key="2">
    <source>
        <dbReference type="SAM" id="Phobius"/>
    </source>
</evidence>
<evidence type="ECO:0000256" key="1">
    <source>
        <dbReference type="SAM" id="Coils"/>
    </source>
</evidence>
<evidence type="ECO:0008006" key="7">
    <source>
        <dbReference type="Google" id="ProtNLM"/>
    </source>
</evidence>
<dbReference type="Pfam" id="PF14389">
    <property type="entry name" value="Lzipper-MIP1"/>
    <property type="match status" value="1"/>
</dbReference>
<name>A0AAV7F1V4_ARIFI</name>
<keyword evidence="2" id="KW-0472">Membrane</keyword>